<feature type="compositionally biased region" description="Polar residues" evidence="1">
    <location>
        <begin position="93"/>
        <end position="107"/>
    </location>
</feature>
<sequence length="836" mass="94114">MARSRQRRRKTGLPWEFLHVPQRNASPPEKVWERLASWASEKYNENLEEAPPFIRALLLANERLNETQMKLSAAEKALQRLREDENSKRVSAADSTADLSGRDNSAFCSPPSEDSDSAASIHSDLSGLDNSAFCSPPSEDSAASTAVEGEHALTDAEAKIQAAQEEARQMREELEAERGAHARLAEIEAARRLREREKQDAEHRRKTLQAQAARDQEILNQRVVRYNALRTQLHDAVHDPLHFWLCGPRTHVPYHETEAPQGRRGDFLHQWHSSRHRERKTTSLCLQTIISYVTMHRLWTRKGRDAAERAALKAERDAWRTEVQKVCAMSTVTERNSMWYRILDTLGWGAAVLLSNPTMFDTICVKRKENGNEFYPKHQKEFQAMKGRLHSLIDETLDDWKAPFRVYDTAIKRIIDAEVADNDEASTAAIAAYEALGAELKAQETIQGGQTMASITEIADSADETVTVAVDKAILSLRRPKRRASPQPQRLRQNKRRQVVRENACSIELVSPASSQTSSQPPSALPTAPRAPDSDSDSDLDESRSTSSRSWSADNDDDVEIREVDLIVDQLIEGAHRKEYKGKGWTFEQFQKSGCQWTLLAEKDITNGICFHSNGYFLIEVVAEQECATKPMTDMLKTSTATLAACFLPASLLNSNESTRGIFKVLHICVWRRSQPQPFLSHDAHGSHVQEYLAANAPLFDYVTSLLRRRFPGFVALQSKIRDMLRSKLGLDFLAGSFPGFALNIEAIVKAHKDSNDAKQGICVIIAFGSYSGAQLCFAEAELVVPFPSGHIMIFRSGMLTHLNCSYKGQSRNSIVFFTCWNLISLVLETRRQEIR</sequence>
<feature type="compositionally biased region" description="Low complexity" evidence="1">
    <location>
        <begin position="109"/>
        <end position="120"/>
    </location>
</feature>
<feature type="region of interest" description="Disordered" evidence="1">
    <location>
        <begin position="80"/>
        <end position="150"/>
    </location>
</feature>
<gene>
    <name evidence="2" type="ORF">HDU87_001747</name>
</gene>
<feature type="region of interest" description="Disordered" evidence="1">
    <location>
        <begin position="194"/>
        <end position="213"/>
    </location>
</feature>
<protein>
    <submittedName>
        <fullName evidence="2">Uncharacterized protein</fullName>
    </submittedName>
</protein>
<organism evidence="2 3">
    <name type="scientific">Geranomyces variabilis</name>
    <dbReference type="NCBI Taxonomy" id="109894"/>
    <lineage>
        <taxon>Eukaryota</taxon>
        <taxon>Fungi</taxon>
        <taxon>Fungi incertae sedis</taxon>
        <taxon>Chytridiomycota</taxon>
        <taxon>Chytridiomycota incertae sedis</taxon>
        <taxon>Chytridiomycetes</taxon>
        <taxon>Spizellomycetales</taxon>
        <taxon>Powellomycetaceae</taxon>
        <taxon>Geranomyces</taxon>
    </lineage>
</organism>
<dbReference type="Proteomes" id="UP001212152">
    <property type="component" value="Unassembled WGS sequence"/>
</dbReference>
<comment type="caution">
    <text evidence="2">The sequence shown here is derived from an EMBL/GenBank/DDBJ whole genome shotgun (WGS) entry which is preliminary data.</text>
</comment>
<dbReference type="AlphaFoldDB" id="A0AAD5TDB0"/>
<keyword evidence="3" id="KW-1185">Reference proteome</keyword>
<evidence type="ECO:0000313" key="3">
    <source>
        <dbReference type="Proteomes" id="UP001212152"/>
    </source>
</evidence>
<feature type="compositionally biased region" description="Basic and acidic residues" evidence="1">
    <location>
        <begin position="194"/>
        <end position="203"/>
    </location>
</feature>
<feature type="compositionally biased region" description="Low complexity" evidence="1">
    <location>
        <begin position="511"/>
        <end position="528"/>
    </location>
</feature>
<dbReference type="EMBL" id="JADGJQ010000149">
    <property type="protein sequence ID" value="KAJ3167031.1"/>
    <property type="molecule type" value="Genomic_DNA"/>
</dbReference>
<feature type="region of interest" description="Disordered" evidence="1">
    <location>
        <begin position="479"/>
        <end position="555"/>
    </location>
</feature>
<name>A0AAD5TDB0_9FUNG</name>
<dbReference type="Gene3D" id="3.60.130.30">
    <property type="match status" value="1"/>
</dbReference>
<evidence type="ECO:0000256" key="1">
    <source>
        <dbReference type="SAM" id="MobiDB-lite"/>
    </source>
</evidence>
<evidence type="ECO:0000313" key="2">
    <source>
        <dbReference type="EMBL" id="KAJ3167031.1"/>
    </source>
</evidence>
<proteinExistence type="predicted"/>
<accession>A0AAD5TDB0</accession>
<reference evidence="2" key="1">
    <citation type="submission" date="2020-05" db="EMBL/GenBank/DDBJ databases">
        <title>Phylogenomic resolution of chytrid fungi.</title>
        <authorList>
            <person name="Stajich J.E."/>
            <person name="Amses K."/>
            <person name="Simmons R."/>
            <person name="Seto K."/>
            <person name="Myers J."/>
            <person name="Bonds A."/>
            <person name="Quandt C.A."/>
            <person name="Barry K."/>
            <person name="Liu P."/>
            <person name="Grigoriev I."/>
            <person name="Longcore J.E."/>
            <person name="James T.Y."/>
        </authorList>
    </citation>
    <scope>NUCLEOTIDE SEQUENCE</scope>
    <source>
        <strain evidence="2">JEL0379</strain>
    </source>
</reference>